<organism evidence="12 14">
    <name type="scientific">Sulfuracidifex tepidarius</name>
    <dbReference type="NCBI Taxonomy" id="1294262"/>
    <lineage>
        <taxon>Archaea</taxon>
        <taxon>Thermoproteota</taxon>
        <taxon>Thermoprotei</taxon>
        <taxon>Sulfolobales</taxon>
        <taxon>Sulfolobaceae</taxon>
        <taxon>Sulfuracidifex</taxon>
    </lineage>
</organism>
<dbReference type="Gene3D" id="1.20.1090.10">
    <property type="entry name" value="Dehydroquinate synthase-like - alpha domain"/>
    <property type="match status" value="1"/>
</dbReference>
<feature type="domain" description="3-dehydroquinate synthase N-terminal" evidence="10">
    <location>
        <begin position="55"/>
        <end position="167"/>
    </location>
</feature>
<dbReference type="PANTHER" id="PTHR43622:SF1">
    <property type="entry name" value="3-DEHYDROQUINATE SYNTHASE"/>
    <property type="match status" value="1"/>
</dbReference>
<dbReference type="PANTHER" id="PTHR43622">
    <property type="entry name" value="3-DEHYDROQUINATE SYNTHASE"/>
    <property type="match status" value="1"/>
</dbReference>
<evidence type="ECO:0000313" key="12">
    <source>
        <dbReference type="EMBL" id="BBG24249.1"/>
    </source>
</evidence>
<accession>A0A510E3E5</accession>
<comment type="cofactor">
    <cofactor evidence="1">
        <name>NAD(+)</name>
        <dbReference type="ChEBI" id="CHEBI:57540"/>
    </cofactor>
</comment>
<proteinExistence type="predicted"/>
<dbReference type="InterPro" id="IPR030963">
    <property type="entry name" value="DHQ_synth_fam"/>
</dbReference>
<evidence type="ECO:0000259" key="10">
    <source>
        <dbReference type="Pfam" id="PF01761"/>
    </source>
</evidence>
<feature type="domain" description="3-dehydroquinate synthase C-terminal" evidence="11">
    <location>
        <begin position="169"/>
        <end position="317"/>
    </location>
</feature>
<keyword evidence="14" id="KW-1185">Reference proteome</keyword>
<dbReference type="SUPFAM" id="SSF56796">
    <property type="entry name" value="Dehydroquinate synthase-like"/>
    <property type="match status" value="1"/>
</dbReference>
<evidence type="ECO:0000256" key="9">
    <source>
        <dbReference type="NCBIfam" id="TIGR01357"/>
    </source>
</evidence>
<dbReference type="GO" id="GO:0046872">
    <property type="term" value="F:metal ion binding"/>
    <property type="evidence" value="ECO:0007669"/>
    <property type="project" value="UniProtKB-KW"/>
</dbReference>
<dbReference type="RefSeq" id="WP_054845080.1">
    <property type="nucleotide sequence ID" value="NZ_AP018929.1"/>
</dbReference>
<evidence type="ECO:0000256" key="1">
    <source>
        <dbReference type="ARBA" id="ARBA00001911"/>
    </source>
</evidence>
<dbReference type="Proteomes" id="UP000322983">
    <property type="component" value="Chromosome"/>
</dbReference>
<dbReference type="NCBIfam" id="TIGR01357">
    <property type="entry name" value="aroB"/>
    <property type="match status" value="1"/>
</dbReference>
<keyword evidence="6" id="KW-0520">NAD</keyword>
<dbReference type="InterPro" id="IPR030960">
    <property type="entry name" value="DHQS/DOIS_N"/>
</dbReference>
<reference evidence="15" key="1">
    <citation type="submission" date="2018-09" db="EMBL/GenBank/DDBJ databases">
        <title>Complete Genome Sequencing of Sulfolobus sp. JCM 16834.</title>
        <authorList>
            <person name="Kato S."/>
            <person name="Itoh T."/>
            <person name="Ohkuma M."/>
        </authorList>
    </citation>
    <scope>NUCLEOTIDE SEQUENCE [LARGE SCALE GENOMIC DNA]</scope>
    <source>
        <strain evidence="15">IC-007</strain>
    </source>
</reference>
<dbReference type="KEGG" id="step:IC006_1558"/>
<evidence type="ECO:0000313" key="15">
    <source>
        <dbReference type="Proteomes" id="UP000325030"/>
    </source>
</evidence>
<evidence type="ECO:0000313" key="14">
    <source>
        <dbReference type="Proteomes" id="UP000322983"/>
    </source>
</evidence>
<dbReference type="AlphaFoldDB" id="A0A510DVP6"/>
<gene>
    <name evidence="12" type="ORF">IC006_1558</name>
    <name evidence="13" type="ORF">IC007_1535</name>
</gene>
<evidence type="ECO:0000259" key="11">
    <source>
        <dbReference type="Pfam" id="PF24621"/>
    </source>
</evidence>
<dbReference type="GO" id="GO:0000166">
    <property type="term" value="F:nucleotide binding"/>
    <property type="evidence" value="ECO:0007669"/>
    <property type="project" value="UniProtKB-KW"/>
</dbReference>
<dbReference type="Proteomes" id="UP000325030">
    <property type="component" value="Chromosome"/>
</dbReference>
<keyword evidence="8" id="KW-0170">Cobalt</keyword>
<protein>
    <recommendedName>
        <fullName evidence="9">3-dehydroquinate synthase</fullName>
        <ecNumber evidence="9">4.2.3.4</ecNumber>
    </recommendedName>
</protein>
<keyword evidence="7" id="KW-0456">Lyase</keyword>
<dbReference type="GO" id="GO:0009423">
    <property type="term" value="P:chorismate biosynthetic process"/>
    <property type="evidence" value="ECO:0007669"/>
    <property type="project" value="UniProtKB-UniRule"/>
</dbReference>
<dbReference type="Pfam" id="PF01761">
    <property type="entry name" value="DHQ_synthase"/>
    <property type="match status" value="1"/>
</dbReference>
<dbReference type="GO" id="GO:0005737">
    <property type="term" value="C:cytoplasm"/>
    <property type="evidence" value="ECO:0007669"/>
    <property type="project" value="InterPro"/>
</dbReference>
<sequence length="352" mass="38958">MKEFLTEIGGKEVRTIVGKGILGEALSSLKGKTLLVYPTSLKDKVKGVNNEFLRYEIQDGEQAKDLERAMEIVDFMFSQGFDRGDNVVAIGGGTISDVVGFISSIYMRGLNLVIAPTTLLGMVDAAIGGKNGVNFKNVKNVLGTFYQPSLIVADTDFLSTLPQQEITRGMAEVIKYSIVLDKEFYDFLAMNQEEILKERNHGVIEEVITRSIRDKLNVVSQDERETKGIRIVLNFGHTIGHAIEAGSSFSVHHGLAISVGMTCEAKISEEMGYSEEGIVEDVTWILSSYGLPISSEKLETKIDIEKAVASLSKDKKVRSNYVMMPLPTRLGEWRRVDMPLETLNGFTRQCLS</sequence>
<keyword evidence="5" id="KW-0862">Zinc</keyword>
<evidence type="ECO:0000313" key="13">
    <source>
        <dbReference type="EMBL" id="BBG27006.1"/>
    </source>
</evidence>
<dbReference type="GeneID" id="41717873"/>
<evidence type="ECO:0000256" key="5">
    <source>
        <dbReference type="ARBA" id="ARBA00022833"/>
    </source>
</evidence>
<dbReference type="EMBL" id="AP018930">
    <property type="protein sequence ID" value="BBG27006.1"/>
    <property type="molecule type" value="Genomic_DNA"/>
</dbReference>
<dbReference type="Pfam" id="PF24621">
    <property type="entry name" value="DHQS_C"/>
    <property type="match status" value="1"/>
</dbReference>
<dbReference type="EC" id="4.2.3.4" evidence="9"/>
<dbReference type="InterPro" id="IPR016037">
    <property type="entry name" value="DHQ_synth_AroB"/>
</dbReference>
<comment type="cofactor">
    <cofactor evidence="2">
        <name>Co(2+)</name>
        <dbReference type="ChEBI" id="CHEBI:48828"/>
    </cofactor>
</comment>
<dbReference type="PIRSF" id="PIRSF001455">
    <property type="entry name" value="DHQ_synth"/>
    <property type="match status" value="1"/>
</dbReference>
<evidence type="ECO:0000256" key="7">
    <source>
        <dbReference type="ARBA" id="ARBA00023239"/>
    </source>
</evidence>
<dbReference type="InterPro" id="IPR056179">
    <property type="entry name" value="DHQS_C"/>
</dbReference>
<evidence type="ECO:0000256" key="8">
    <source>
        <dbReference type="ARBA" id="ARBA00023285"/>
    </source>
</evidence>
<dbReference type="InterPro" id="IPR050071">
    <property type="entry name" value="Dehydroquinate_synthase"/>
</dbReference>
<dbReference type="STRING" id="1294262.GCA_001316085_00481"/>
<dbReference type="CDD" id="cd08195">
    <property type="entry name" value="DHQS"/>
    <property type="match status" value="1"/>
</dbReference>
<name>A0A510DVP6_9CREN</name>
<dbReference type="EMBL" id="AP018929">
    <property type="protein sequence ID" value="BBG24249.1"/>
    <property type="molecule type" value="Genomic_DNA"/>
</dbReference>
<reference evidence="12 14" key="2">
    <citation type="journal article" date="2020" name="Int. J. Syst. Evol. Microbiol.">
        <title>Sulfuracidifex tepidarius gen. nov., sp. nov. and transfer of Sulfolobus metallicus Huber and Stetter 1992 to the genus Sulfuracidifex as Sulfuracidifex metallicus comb. nov.</title>
        <authorList>
            <person name="Itoh T."/>
            <person name="Miura T."/>
            <person name="Sakai H.D."/>
            <person name="Kato S."/>
            <person name="Ohkuma M."/>
            <person name="Takashina T."/>
        </authorList>
    </citation>
    <scope>NUCLEOTIDE SEQUENCE [LARGE SCALE GENOMIC DNA]</scope>
    <source>
        <strain evidence="12 14">IC-006</strain>
        <strain evidence="13">IC-007</strain>
    </source>
</reference>
<evidence type="ECO:0000256" key="4">
    <source>
        <dbReference type="ARBA" id="ARBA00022741"/>
    </source>
</evidence>
<evidence type="ECO:0000256" key="6">
    <source>
        <dbReference type="ARBA" id="ARBA00023027"/>
    </source>
</evidence>
<keyword evidence="3" id="KW-0479">Metal-binding</keyword>
<dbReference type="GO" id="GO:0009073">
    <property type="term" value="P:aromatic amino acid family biosynthetic process"/>
    <property type="evidence" value="ECO:0007669"/>
    <property type="project" value="InterPro"/>
</dbReference>
<dbReference type="Gene3D" id="3.40.50.1970">
    <property type="match status" value="1"/>
</dbReference>
<dbReference type="GO" id="GO:0003856">
    <property type="term" value="F:3-dehydroquinate synthase activity"/>
    <property type="evidence" value="ECO:0007669"/>
    <property type="project" value="UniProtKB-UniRule"/>
</dbReference>
<keyword evidence="4" id="KW-0547">Nucleotide-binding</keyword>
<evidence type="ECO:0000256" key="2">
    <source>
        <dbReference type="ARBA" id="ARBA00001941"/>
    </source>
</evidence>
<evidence type="ECO:0000256" key="3">
    <source>
        <dbReference type="ARBA" id="ARBA00022723"/>
    </source>
</evidence>
<dbReference type="OrthoDB" id="21407at2157"/>
<accession>A0A510DVP6</accession>